<protein>
    <submittedName>
        <fullName evidence="2">Uncharacterized protein</fullName>
    </submittedName>
</protein>
<organism evidence="2 3">
    <name type="scientific">Penicillium thymicola</name>
    <dbReference type="NCBI Taxonomy" id="293382"/>
    <lineage>
        <taxon>Eukaryota</taxon>
        <taxon>Fungi</taxon>
        <taxon>Dikarya</taxon>
        <taxon>Ascomycota</taxon>
        <taxon>Pezizomycotina</taxon>
        <taxon>Eurotiomycetes</taxon>
        <taxon>Eurotiomycetidae</taxon>
        <taxon>Eurotiales</taxon>
        <taxon>Aspergillaceae</taxon>
        <taxon>Penicillium</taxon>
    </lineage>
</organism>
<accession>A0AAI9TT49</accession>
<gene>
    <name evidence="2" type="ORF">VN97_g654</name>
</gene>
<evidence type="ECO:0000313" key="2">
    <source>
        <dbReference type="EMBL" id="KAJ9492592.1"/>
    </source>
</evidence>
<dbReference type="Proteomes" id="UP001227192">
    <property type="component" value="Unassembled WGS sequence"/>
</dbReference>
<feature type="compositionally biased region" description="Polar residues" evidence="1">
    <location>
        <begin position="51"/>
        <end position="68"/>
    </location>
</feature>
<sequence length="107" mass="11631">MADCHARVRFAAMNRVSVTNPIKKRKARRRGCRGGKAKKAQKAKEAKEVSRGTQSDLDTAPGTSASGTAPSLTFIGEVLTQEEAEFLAFCLRQFRAPRISPGDLDLP</sequence>
<feature type="region of interest" description="Disordered" evidence="1">
    <location>
        <begin position="17"/>
        <end position="68"/>
    </location>
</feature>
<name>A0AAI9TT49_PENTH</name>
<reference evidence="2" key="1">
    <citation type="submission" date="2015-06" db="EMBL/GenBank/DDBJ databases">
        <authorList>
            <person name="Nguyen H."/>
        </authorList>
    </citation>
    <scope>NUCLEOTIDE SEQUENCE</scope>
    <source>
        <strain evidence="2">DAOM 180753</strain>
    </source>
</reference>
<proteinExistence type="predicted"/>
<dbReference type="EMBL" id="LACB01000009">
    <property type="protein sequence ID" value="KAJ9492592.1"/>
    <property type="molecule type" value="Genomic_DNA"/>
</dbReference>
<reference evidence="2" key="2">
    <citation type="journal article" date="2016" name="Fungal Biol.">
        <title>Ochratoxin A production by Penicillium thymicola.</title>
        <authorList>
            <person name="Nguyen H.D.T."/>
            <person name="McMullin D.R."/>
            <person name="Ponomareva E."/>
            <person name="Riley R."/>
            <person name="Pomraning K.R."/>
            <person name="Baker S.E."/>
            <person name="Seifert K.A."/>
        </authorList>
    </citation>
    <scope>NUCLEOTIDE SEQUENCE</scope>
    <source>
        <strain evidence="2">DAOM 180753</strain>
    </source>
</reference>
<comment type="caution">
    <text evidence="2">The sequence shown here is derived from an EMBL/GenBank/DDBJ whole genome shotgun (WGS) entry which is preliminary data.</text>
</comment>
<keyword evidence="3" id="KW-1185">Reference proteome</keyword>
<evidence type="ECO:0000256" key="1">
    <source>
        <dbReference type="SAM" id="MobiDB-lite"/>
    </source>
</evidence>
<dbReference type="AlphaFoldDB" id="A0AAI9TT49"/>
<evidence type="ECO:0000313" key="3">
    <source>
        <dbReference type="Proteomes" id="UP001227192"/>
    </source>
</evidence>
<feature type="compositionally biased region" description="Basic residues" evidence="1">
    <location>
        <begin position="22"/>
        <end position="41"/>
    </location>
</feature>